<name>A0A1M6BEA6_PSEXY</name>
<dbReference type="Pfam" id="PF18941">
    <property type="entry name" value="DUF5688"/>
    <property type="match status" value="1"/>
</dbReference>
<dbReference type="InterPro" id="IPR043743">
    <property type="entry name" value="DUF5688"/>
</dbReference>
<keyword evidence="2" id="KW-1185">Reference proteome</keyword>
<dbReference type="AlphaFoldDB" id="A0A1M6BEA6"/>
<proteinExistence type="predicted"/>
<protein>
    <submittedName>
        <fullName evidence="1">Uncharacterized protein</fullName>
    </submittedName>
</protein>
<accession>A0A1M6BEA6</accession>
<gene>
    <name evidence="1" type="ORF">SAMN02745725_00435</name>
</gene>
<evidence type="ECO:0000313" key="1">
    <source>
        <dbReference type="EMBL" id="SHI47072.1"/>
    </source>
</evidence>
<dbReference type="OrthoDB" id="1655031at2"/>
<dbReference type="RefSeq" id="WP_072912097.1">
    <property type="nucleotide sequence ID" value="NZ_FQYQ01000002.1"/>
</dbReference>
<evidence type="ECO:0000313" key="2">
    <source>
        <dbReference type="Proteomes" id="UP000184185"/>
    </source>
</evidence>
<reference evidence="1 2" key="1">
    <citation type="submission" date="2016-11" db="EMBL/GenBank/DDBJ databases">
        <authorList>
            <person name="Jaros S."/>
            <person name="Januszkiewicz K."/>
            <person name="Wedrychowicz H."/>
        </authorList>
    </citation>
    <scope>NUCLEOTIDE SEQUENCE [LARGE SCALE GENOMIC DNA]</scope>
    <source>
        <strain evidence="1 2">DSM 14809</strain>
    </source>
</reference>
<sequence length="209" mass="23940">MTYKKINKNIVFKLINKDKNAEFLETVPYKEYLDFAVVFYIVQTNDDDTLKCMVITNELMASWGIEVDALMNLSLENTPRLLGLKIRGILSTIASYTDSEELQSVAEEEDNDLPLYVATNNIAMHGAAVLLYRDLLKAFAARKKSDVYIIPCSVHELIMIPSVECPNVDPQELKNLIYHVNRNELKEDEFLSDNLYFYSVVDDEVTIVQ</sequence>
<dbReference type="Proteomes" id="UP000184185">
    <property type="component" value="Unassembled WGS sequence"/>
</dbReference>
<dbReference type="EMBL" id="FQYQ01000002">
    <property type="protein sequence ID" value="SHI47072.1"/>
    <property type="molecule type" value="Genomic_DNA"/>
</dbReference>
<organism evidence="1 2">
    <name type="scientific">Pseudobutyrivibrio xylanivorans DSM 14809</name>
    <dbReference type="NCBI Taxonomy" id="1123012"/>
    <lineage>
        <taxon>Bacteria</taxon>
        <taxon>Bacillati</taxon>
        <taxon>Bacillota</taxon>
        <taxon>Clostridia</taxon>
        <taxon>Lachnospirales</taxon>
        <taxon>Lachnospiraceae</taxon>
        <taxon>Pseudobutyrivibrio</taxon>
    </lineage>
</organism>